<dbReference type="EMBL" id="CP074371">
    <property type="protein sequence ID" value="QVI22679.1"/>
    <property type="molecule type" value="Genomic_DNA"/>
</dbReference>
<reference evidence="1 2" key="1">
    <citation type="submission" date="2021-04" db="EMBL/GenBank/DDBJ databases">
        <title>Nocardia tengchongensis.</title>
        <authorList>
            <person name="Zhuang k."/>
            <person name="Ran Y."/>
            <person name="Li W."/>
        </authorList>
    </citation>
    <scope>NUCLEOTIDE SEQUENCE [LARGE SCALE GENOMIC DNA]</scope>
    <source>
        <strain evidence="1 2">CFH S0057</strain>
    </source>
</reference>
<proteinExistence type="predicted"/>
<evidence type="ECO:0008006" key="3">
    <source>
        <dbReference type="Google" id="ProtNLM"/>
    </source>
</evidence>
<name>A0ABX8CT13_9NOCA</name>
<gene>
    <name evidence="1" type="ORF">KHQ06_06580</name>
</gene>
<evidence type="ECO:0000313" key="1">
    <source>
        <dbReference type="EMBL" id="QVI22679.1"/>
    </source>
</evidence>
<dbReference type="RefSeq" id="WP_213558758.1">
    <property type="nucleotide sequence ID" value="NZ_JBHZDI010000013.1"/>
</dbReference>
<keyword evidence="2" id="KW-1185">Reference proteome</keyword>
<organism evidence="1 2">
    <name type="scientific">Nocardia tengchongensis</name>
    <dbReference type="NCBI Taxonomy" id="2055889"/>
    <lineage>
        <taxon>Bacteria</taxon>
        <taxon>Bacillati</taxon>
        <taxon>Actinomycetota</taxon>
        <taxon>Actinomycetes</taxon>
        <taxon>Mycobacteriales</taxon>
        <taxon>Nocardiaceae</taxon>
        <taxon>Nocardia</taxon>
    </lineage>
</organism>
<dbReference type="Proteomes" id="UP000683310">
    <property type="component" value="Chromosome"/>
</dbReference>
<evidence type="ECO:0000313" key="2">
    <source>
        <dbReference type="Proteomes" id="UP000683310"/>
    </source>
</evidence>
<accession>A0ABX8CT13</accession>
<sequence length="358" mass="37014">MSTVGDYFESTLIRGIDEGVGTAGVVQALHGTPRDGSLELMTGTPGSVGRQGESGAVFRWEGDIADQAALTALSAKLNTAHAGKAWRVLATNTLMYWNGTSFDSFADAFGAAGPTGAPCDISIGTVATGPVGTDLVVTVTGTRPNLVLNLTVPQGVQGVKGPAGGPGPIRQAPDYAAGAHVDGTVPAWNATTQQWTPRPNPGLRGPWSLQGALAWDNGPGFAASQSKVGTSPNVVAQLNIPAQDVDWRPVIGGGTLVFTDEGIGSFNTRIDAEVRIGSVIGQIVALGAGFPFGADGFCSFQPYYGTRTMTPDSTVGVVPAGQAVTLFVVLRRNRGDSNYSYRQNDSHIVCWARPVTAS</sequence>
<protein>
    <recommendedName>
        <fullName evidence="3">Phage tail protein</fullName>
    </recommendedName>
</protein>